<dbReference type="EMBL" id="RKLV01000001">
    <property type="protein sequence ID" value="MCX2817756.1"/>
    <property type="molecule type" value="Genomic_DNA"/>
</dbReference>
<comment type="catalytic activity">
    <reaction evidence="8 10">
        <text>dCMP + ATP = dCDP + ADP</text>
        <dbReference type="Rhea" id="RHEA:25094"/>
        <dbReference type="ChEBI" id="CHEBI:30616"/>
        <dbReference type="ChEBI" id="CHEBI:57566"/>
        <dbReference type="ChEBI" id="CHEBI:58593"/>
        <dbReference type="ChEBI" id="CHEBI:456216"/>
        <dbReference type="EC" id="2.7.4.25"/>
    </reaction>
</comment>
<dbReference type="SUPFAM" id="SSF52540">
    <property type="entry name" value="P-loop containing nucleoside triphosphate hydrolases"/>
    <property type="match status" value="1"/>
</dbReference>
<dbReference type="HAMAP" id="MF_00239">
    <property type="entry name" value="Cytidyl_kinase_type2"/>
    <property type="match status" value="1"/>
</dbReference>
<keyword evidence="12" id="KW-1185">Reference proteome</keyword>
<dbReference type="InterPro" id="IPR011994">
    <property type="entry name" value="Cytidylate_kinase_dom"/>
</dbReference>
<evidence type="ECO:0000313" key="11">
    <source>
        <dbReference type="EMBL" id="MCX2817756.1"/>
    </source>
</evidence>
<evidence type="ECO:0000256" key="8">
    <source>
        <dbReference type="ARBA" id="ARBA00047615"/>
    </source>
</evidence>
<protein>
    <recommendedName>
        <fullName evidence="10">Cytidylate kinase</fullName>
        <shortName evidence="10">CK</shortName>
        <ecNumber evidence="10">2.7.4.25</ecNumber>
    </recommendedName>
    <alternativeName>
        <fullName evidence="10">Cytidine monophosphate kinase</fullName>
        <shortName evidence="10">CMP kinase</shortName>
    </alternativeName>
</protein>
<evidence type="ECO:0000256" key="1">
    <source>
        <dbReference type="ARBA" id="ARBA00004496"/>
    </source>
</evidence>
<dbReference type="GO" id="GO:0006220">
    <property type="term" value="P:pyrimidine nucleotide metabolic process"/>
    <property type="evidence" value="ECO:0007669"/>
    <property type="project" value="UniProtKB-UniRule"/>
</dbReference>
<dbReference type="Proteomes" id="UP001149411">
    <property type="component" value="Unassembled WGS sequence"/>
</dbReference>
<evidence type="ECO:0000256" key="6">
    <source>
        <dbReference type="ARBA" id="ARBA00022777"/>
    </source>
</evidence>
<evidence type="ECO:0000256" key="2">
    <source>
        <dbReference type="ARBA" id="ARBA00011005"/>
    </source>
</evidence>
<feature type="binding site" evidence="10">
    <location>
        <begin position="7"/>
        <end position="15"/>
    </location>
    <ligand>
        <name>ATP</name>
        <dbReference type="ChEBI" id="CHEBI:30616"/>
    </ligand>
</feature>
<comment type="catalytic activity">
    <reaction evidence="9 10">
        <text>CMP + ATP = CDP + ADP</text>
        <dbReference type="Rhea" id="RHEA:11600"/>
        <dbReference type="ChEBI" id="CHEBI:30616"/>
        <dbReference type="ChEBI" id="CHEBI:58069"/>
        <dbReference type="ChEBI" id="CHEBI:60377"/>
        <dbReference type="ChEBI" id="CHEBI:456216"/>
        <dbReference type="EC" id="2.7.4.25"/>
    </reaction>
</comment>
<keyword evidence="6 10" id="KW-0418">Kinase</keyword>
<dbReference type="InterPro" id="IPR052922">
    <property type="entry name" value="Cytidylate_Kinase-2"/>
</dbReference>
<dbReference type="InterPro" id="IPR027417">
    <property type="entry name" value="P-loop_NTPase"/>
</dbReference>
<dbReference type="AlphaFoldDB" id="A0A9Q4C3P0"/>
<keyword evidence="7 10" id="KW-0067">ATP-binding</keyword>
<keyword evidence="4 10" id="KW-0808">Transferase</keyword>
<dbReference type="GO" id="GO:0005524">
    <property type="term" value="F:ATP binding"/>
    <property type="evidence" value="ECO:0007669"/>
    <property type="project" value="UniProtKB-UniRule"/>
</dbReference>
<gene>
    <name evidence="10" type="primary">cmk</name>
    <name evidence="11" type="ORF">EGH25_00050</name>
</gene>
<organism evidence="11 12">
    <name type="scientific">Halorutilus salinus</name>
    <dbReference type="NCBI Taxonomy" id="2487751"/>
    <lineage>
        <taxon>Archaea</taxon>
        <taxon>Methanobacteriati</taxon>
        <taxon>Methanobacteriota</taxon>
        <taxon>Stenosarchaea group</taxon>
        <taxon>Halobacteria</taxon>
        <taxon>Halorutilales</taxon>
        <taxon>Halorutilaceae</taxon>
        <taxon>Halorutilus</taxon>
    </lineage>
</organism>
<name>A0A9Q4C3P0_9EURY</name>
<dbReference type="GO" id="GO:0036431">
    <property type="term" value="F:dCMP kinase activity"/>
    <property type="evidence" value="ECO:0007669"/>
    <property type="project" value="InterPro"/>
</dbReference>
<comment type="caution">
    <text evidence="11">The sequence shown here is derived from an EMBL/GenBank/DDBJ whole genome shotgun (WGS) entry which is preliminary data.</text>
</comment>
<reference evidence="11" key="1">
    <citation type="submission" date="2022-09" db="EMBL/GenBank/DDBJ databases">
        <title>Haloadaptaus new haloarchaeum isolated from saline soil.</title>
        <authorList>
            <person name="Duran-Viseras A."/>
            <person name="Sanchez-Porro C."/>
            <person name="Ventosa A."/>
        </authorList>
    </citation>
    <scope>NUCLEOTIDE SEQUENCE</scope>
    <source>
        <strain evidence="11">F3-133</strain>
    </source>
</reference>
<dbReference type="NCBIfam" id="TIGR02173">
    <property type="entry name" value="cyt_kin_arch"/>
    <property type="match status" value="1"/>
</dbReference>
<dbReference type="PANTHER" id="PTHR37816:SF2">
    <property type="entry name" value="DNA TOPOLOGY MODULATION PROTEIN FLAR-RELATED PROTEIN"/>
    <property type="match status" value="1"/>
</dbReference>
<dbReference type="Gene3D" id="3.40.50.300">
    <property type="entry name" value="P-loop containing nucleotide triphosphate hydrolases"/>
    <property type="match status" value="1"/>
</dbReference>
<accession>A0A9Q4C3P0</accession>
<evidence type="ECO:0000256" key="10">
    <source>
        <dbReference type="HAMAP-Rule" id="MF_00239"/>
    </source>
</evidence>
<dbReference type="EC" id="2.7.4.25" evidence="10"/>
<sequence>MRVTVSGPPGSGTTTLAEALSSRFDLEHVSSGDVFRAMARERGVSLAEFGRIAEEDPEIDREIDERQREIARDRDGVVMEGRLSGWMVDEATLRVWLTAPVDVRAERVAEREEQTVEGARAEIEDRENSEAKRYREIHGIDIDDLSVYDLVIDTSRWDEDGVAKIATTAVGNL</sequence>
<comment type="subcellular location">
    <subcellularLocation>
        <location evidence="1 10">Cytoplasm</location>
    </subcellularLocation>
</comment>
<dbReference type="Pfam" id="PF13189">
    <property type="entry name" value="Cytidylate_kin2"/>
    <property type="match status" value="1"/>
</dbReference>
<dbReference type="PANTHER" id="PTHR37816">
    <property type="entry name" value="YALI0E33011P"/>
    <property type="match status" value="1"/>
</dbReference>
<evidence type="ECO:0000256" key="5">
    <source>
        <dbReference type="ARBA" id="ARBA00022741"/>
    </source>
</evidence>
<evidence type="ECO:0000256" key="7">
    <source>
        <dbReference type="ARBA" id="ARBA00022840"/>
    </source>
</evidence>
<evidence type="ECO:0000313" key="12">
    <source>
        <dbReference type="Proteomes" id="UP001149411"/>
    </source>
</evidence>
<dbReference type="GO" id="GO:0005737">
    <property type="term" value="C:cytoplasm"/>
    <property type="evidence" value="ECO:0007669"/>
    <property type="project" value="UniProtKB-SubCell"/>
</dbReference>
<dbReference type="RefSeq" id="WP_266085222.1">
    <property type="nucleotide sequence ID" value="NZ_RKLV01000001.1"/>
</dbReference>
<proteinExistence type="inferred from homology"/>
<evidence type="ECO:0000256" key="3">
    <source>
        <dbReference type="ARBA" id="ARBA00022490"/>
    </source>
</evidence>
<evidence type="ECO:0000256" key="9">
    <source>
        <dbReference type="ARBA" id="ARBA00048478"/>
    </source>
</evidence>
<keyword evidence="3 10" id="KW-0963">Cytoplasm</keyword>
<dbReference type="CDD" id="cd02020">
    <property type="entry name" value="CMPK"/>
    <property type="match status" value="1"/>
</dbReference>
<evidence type="ECO:0000256" key="4">
    <source>
        <dbReference type="ARBA" id="ARBA00022679"/>
    </source>
</evidence>
<dbReference type="InterPro" id="IPR011892">
    <property type="entry name" value="Cyt_kin_arch"/>
</dbReference>
<comment type="similarity">
    <text evidence="2 10">Belongs to the cytidylate kinase family. Type 2 subfamily.</text>
</comment>
<keyword evidence="5 10" id="KW-0547">Nucleotide-binding</keyword>